<dbReference type="GO" id="GO:0046872">
    <property type="term" value="F:metal ion binding"/>
    <property type="evidence" value="ECO:0007669"/>
    <property type="project" value="UniProtKB-KW"/>
</dbReference>
<evidence type="ECO:0000256" key="1">
    <source>
        <dbReference type="ARBA" id="ARBA00009275"/>
    </source>
</evidence>
<dbReference type="AlphaFoldDB" id="A0A6J8C6B2"/>
<dbReference type="EC" id="3.1.21.-" evidence="3"/>
<gene>
    <name evidence="3" type="ORF">MCOR_26015</name>
</gene>
<comment type="similarity">
    <text evidence="1">Belongs to the metallo-dependent hydrolases superfamily. TatD-type hydrolase family.</text>
</comment>
<dbReference type="OrthoDB" id="6079689at2759"/>
<reference evidence="3 4" key="1">
    <citation type="submission" date="2020-06" db="EMBL/GenBank/DDBJ databases">
        <authorList>
            <person name="Li R."/>
            <person name="Bekaert M."/>
        </authorList>
    </citation>
    <scope>NUCLEOTIDE SEQUENCE [LARGE SCALE GENOMIC DNA]</scope>
    <source>
        <strain evidence="4">wild</strain>
    </source>
</reference>
<dbReference type="Proteomes" id="UP000507470">
    <property type="component" value="Unassembled WGS sequence"/>
</dbReference>
<accession>A0A6J8C6B2</accession>
<evidence type="ECO:0000256" key="2">
    <source>
        <dbReference type="PIRSR" id="PIRSR005902-1"/>
    </source>
</evidence>
<evidence type="ECO:0000313" key="4">
    <source>
        <dbReference type="Proteomes" id="UP000507470"/>
    </source>
</evidence>
<proteinExistence type="inferred from homology"/>
<dbReference type="PANTHER" id="PTHR46124">
    <property type="entry name" value="D-AMINOACYL-TRNA DEACYLASE"/>
    <property type="match status" value="1"/>
</dbReference>
<keyword evidence="2" id="KW-0479">Metal-binding</keyword>
<dbReference type="SUPFAM" id="SSF51556">
    <property type="entry name" value="Metallo-dependent hydrolases"/>
    <property type="match status" value="1"/>
</dbReference>
<feature type="binding site" evidence="2">
    <location>
        <position position="101"/>
    </location>
    <ligand>
        <name>a divalent metal cation</name>
        <dbReference type="ChEBI" id="CHEBI:60240"/>
        <label>2</label>
    </ligand>
</feature>
<sequence length="218" mass="25102">MFLLWIGKLRFARGVYVFFGIHPHLAAEGIFKRQMDQLDSLTDKNSYVAIGEVGLDYTTTCICRPCRNTSMCKEEARHNQEEAFIYMLLLARRKSFPVIIHCRDFGDGSDAKRTLEIIFHHDLADMKCYRHCFKGTIEEFTAWQQLLSIIFGVFGKLIRDDTGCSEIIPRISPHQLVLETDSHFLSSFACCLVILPWNLQVIATEVSRLRNFSLSVLM</sequence>
<evidence type="ECO:0000313" key="3">
    <source>
        <dbReference type="EMBL" id="CAC5390971.1"/>
    </source>
</evidence>
<dbReference type="Gene3D" id="3.20.20.140">
    <property type="entry name" value="Metal-dependent hydrolases"/>
    <property type="match status" value="1"/>
</dbReference>
<keyword evidence="3" id="KW-0378">Hydrolase</keyword>
<dbReference type="Pfam" id="PF01026">
    <property type="entry name" value="TatD_DNase"/>
    <property type="match status" value="1"/>
</dbReference>
<dbReference type="GO" id="GO:0005829">
    <property type="term" value="C:cytosol"/>
    <property type="evidence" value="ECO:0007669"/>
    <property type="project" value="TreeGrafter"/>
</dbReference>
<feature type="binding site" evidence="2">
    <location>
        <position position="52"/>
    </location>
    <ligand>
        <name>a divalent metal cation</name>
        <dbReference type="ChEBI" id="CHEBI:60240"/>
        <label>1</label>
    </ligand>
</feature>
<keyword evidence="4" id="KW-1185">Reference proteome</keyword>
<dbReference type="PANTHER" id="PTHR46124:SF2">
    <property type="entry name" value="D-AMINOACYL-TRNA DEACYLASE"/>
    <property type="match status" value="1"/>
</dbReference>
<dbReference type="PIRSF" id="PIRSF005902">
    <property type="entry name" value="DNase_TatD"/>
    <property type="match status" value="1"/>
</dbReference>
<dbReference type="EMBL" id="CACVKT020004646">
    <property type="protein sequence ID" value="CAC5390971.1"/>
    <property type="molecule type" value="Genomic_DNA"/>
</dbReference>
<dbReference type="InterPro" id="IPR032466">
    <property type="entry name" value="Metal_Hydrolase"/>
</dbReference>
<protein>
    <submittedName>
        <fullName evidence="3">TatD</fullName>
        <ecNumber evidence="3">3.1.21.-</ecNumber>
    </submittedName>
</protein>
<feature type="binding site" evidence="2">
    <location>
        <position position="181"/>
    </location>
    <ligand>
        <name>a divalent metal cation</name>
        <dbReference type="ChEBI" id="CHEBI:60240"/>
        <label>1</label>
    </ligand>
</feature>
<organism evidence="3 4">
    <name type="scientific">Mytilus coruscus</name>
    <name type="common">Sea mussel</name>
    <dbReference type="NCBI Taxonomy" id="42192"/>
    <lineage>
        <taxon>Eukaryota</taxon>
        <taxon>Metazoa</taxon>
        <taxon>Spiralia</taxon>
        <taxon>Lophotrochozoa</taxon>
        <taxon>Mollusca</taxon>
        <taxon>Bivalvia</taxon>
        <taxon>Autobranchia</taxon>
        <taxon>Pteriomorphia</taxon>
        <taxon>Mytilida</taxon>
        <taxon>Mytiloidea</taxon>
        <taxon>Mytilidae</taxon>
        <taxon>Mytilinae</taxon>
        <taxon>Mytilus</taxon>
    </lineage>
</organism>
<dbReference type="InterPro" id="IPR001130">
    <property type="entry name" value="TatD-like"/>
</dbReference>
<name>A0A6J8C6B2_MYTCO</name>
<dbReference type="GO" id="GO:0016788">
    <property type="term" value="F:hydrolase activity, acting on ester bonds"/>
    <property type="evidence" value="ECO:0007669"/>
    <property type="project" value="InterPro"/>
</dbReference>
<feature type="binding site" evidence="2">
    <location>
        <position position="131"/>
    </location>
    <ligand>
        <name>a divalent metal cation</name>
        <dbReference type="ChEBI" id="CHEBI:60240"/>
        <label>2</label>
    </ligand>
</feature>